<evidence type="ECO:0000256" key="1">
    <source>
        <dbReference type="SAM" id="MobiDB-lite"/>
    </source>
</evidence>
<proteinExistence type="predicted"/>
<gene>
    <name evidence="2" type="ORF">BXY45_1219</name>
</gene>
<evidence type="ECO:0008006" key="4">
    <source>
        <dbReference type="Google" id="ProtNLM"/>
    </source>
</evidence>
<protein>
    <recommendedName>
        <fullName evidence="4">DUF4829 domain-containing protein</fullName>
    </recommendedName>
</protein>
<dbReference type="AlphaFoldDB" id="A0A316A0S0"/>
<reference evidence="2 3" key="1">
    <citation type="submission" date="2018-03" db="EMBL/GenBank/DDBJ databases">
        <title>Genomic Encyclopedia of Archaeal and Bacterial Type Strains, Phase II (KMG-II): from individual species to whole genera.</title>
        <authorList>
            <person name="Goeker M."/>
        </authorList>
    </citation>
    <scope>NUCLEOTIDE SEQUENCE [LARGE SCALE GENOMIC DNA]</scope>
    <source>
        <strain evidence="2 3">DSM 44889</strain>
    </source>
</reference>
<comment type="caution">
    <text evidence="2">The sequence shown here is derived from an EMBL/GenBank/DDBJ whole genome shotgun (WGS) entry which is preliminary data.</text>
</comment>
<name>A0A316A0S0_9ACTN</name>
<evidence type="ECO:0000313" key="2">
    <source>
        <dbReference type="EMBL" id="PWJ51132.1"/>
    </source>
</evidence>
<accession>A0A316A0S0</accession>
<dbReference type="SUPFAM" id="SSF54427">
    <property type="entry name" value="NTF2-like"/>
    <property type="match status" value="1"/>
</dbReference>
<dbReference type="InterPro" id="IPR032710">
    <property type="entry name" value="NTF2-like_dom_sf"/>
</dbReference>
<feature type="region of interest" description="Disordered" evidence="1">
    <location>
        <begin position="59"/>
        <end position="98"/>
    </location>
</feature>
<keyword evidence="3" id="KW-1185">Reference proteome</keyword>
<dbReference type="Proteomes" id="UP000245469">
    <property type="component" value="Unassembled WGS sequence"/>
</dbReference>
<feature type="compositionally biased region" description="Polar residues" evidence="1">
    <location>
        <begin position="87"/>
        <end position="98"/>
    </location>
</feature>
<organism evidence="2 3">
    <name type="scientific">Quadrisphaera granulorum</name>
    <dbReference type="NCBI Taxonomy" id="317664"/>
    <lineage>
        <taxon>Bacteria</taxon>
        <taxon>Bacillati</taxon>
        <taxon>Actinomycetota</taxon>
        <taxon>Actinomycetes</taxon>
        <taxon>Kineosporiales</taxon>
        <taxon>Kineosporiaceae</taxon>
        <taxon>Quadrisphaera</taxon>
    </lineage>
</organism>
<sequence length="153" mass="15668">MHPMPSARALFGVGVLALGLVLSGCGGSASASAPPEDASPPQVVRAYLDAIQAGDDDAAAAVSTPGYADSDPWQHGSDPRLRDVSVSADSTPYDTASSPPALQAWEQVRYVTVTLTVTGDGSGFSTDVPSGWGYVLVRHTDADPWRIAEAGVG</sequence>
<dbReference type="EMBL" id="QGDQ01000021">
    <property type="protein sequence ID" value="PWJ51132.1"/>
    <property type="molecule type" value="Genomic_DNA"/>
</dbReference>
<evidence type="ECO:0000313" key="3">
    <source>
        <dbReference type="Proteomes" id="UP000245469"/>
    </source>
</evidence>